<feature type="domain" description="4Fe-4S Mo/W bis-MGD-type" evidence="9">
    <location>
        <begin position="53"/>
        <end position="109"/>
    </location>
</feature>
<evidence type="ECO:0000259" key="9">
    <source>
        <dbReference type="PROSITE" id="PS51669"/>
    </source>
</evidence>
<dbReference type="HOGENOM" id="CLU_061371_1_0_9"/>
<keyword evidence="5" id="KW-0479">Metal-binding</keyword>
<dbReference type="EC" id="1.2.1.2" evidence="10"/>
<dbReference type="Proteomes" id="UP000008544">
    <property type="component" value="Chromosome"/>
</dbReference>
<evidence type="ECO:0000256" key="3">
    <source>
        <dbReference type="ARBA" id="ARBA00010312"/>
    </source>
</evidence>
<dbReference type="GO" id="GO:0030313">
    <property type="term" value="C:cell envelope"/>
    <property type="evidence" value="ECO:0007669"/>
    <property type="project" value="UniProtKB-SubCell"/>
</dbReference>
<comment type="cofactor">
    <cofactor evidence="1">
        <name>[4Fe-4S] cluster</name>
        <dbReference type="ChEBI" id="CHEBI:49883"/>
    </cofactor>
</comment>
<dbReference type="Gene3D" id="3.40.50.740">
    <property type="match status" value="1"/>
</dbReference>
<keyword evidence="4" id="KW-0004">4Fe-4S</keyword>
<evidence type="ECO:0000256" key="4">
    <source>
        <dbReference type="ARBA" id="ARBA00022485"/>
    </source>
</evidence>
<evidence type="ECO:0000313" key="11">
    <source>
        <dbReference type="Proteomes" id="UP000008544"/>
    </source>
</evidence>
<proteinExistence type="inferred from homology"/>
<dbReference type="STRING" id="477974.Daud_1581"/>
<dbReference type="InterPro" id="IPR006963">
    <property type="entry name" value="Mopterin_OxRdtase_4Fe-4S_dom"/>
</dbReference>
<reference evidence="11" key="1">
    <citation type="submission" date="2007-10" db="EMBL/GenBank/DDBJ databases">
        <title>Complete sequence of chromosome of Desulforudis audaxviator MP104C.</title>
        <authorList>
            <person name="Copeland A."/>
            <person name="Lucas S."/>
            <person name="Lapidus A."/>
            <person name="Barry K."/>
            <person name="Glavina del Rio T."/>
            <person name="Dalin E."/>
            <person name="Tice H."/>
            <person name="Bruce D."/>
            <person name="Pitluck S."/>
            <person name="Lowry S.R."/>
            <person name="Larimer F."/>
            <person name="Land M.L."/>
            <person name="Hauser L."/>
            <person name="Kyrpides N."/>
            <person name="Ivanova N.N."/>
            <person name="Richardson P."/>
        </authorList>
    </citation>
    <scope>NUCLEOTIDE SEQUENCE [LARGE SCALE GENOMIC DNA]</scope>
    <source>
        <strain evidence="11">MP104C</strain>
    </source>
</reference>
<dbReference type="AlphaFoldDB" id="B1I512"/>
<protein>
    <submittedName>
        <fullName evidence="10">Formate dehydrogenase</fullName>
        <ecNumber evidence="10">1.2.1.2</ecNumber>
    </submittedName>
</protein>
<dbReference type="PROSITE" id="PS51669">
    <property type="entry name" value="4FE4S_MOW_BIS_MGD"/>
    <property type="match status" value="1"/>
</dbReference>
<sequence length="216" mass="23886">MKKLSRRAFLKSVGLGAAGLTALDIIGGGKSAEAATLLLKSRTDMPEFKLQYAEETYTICGWCSGGCGAIIYTKDGKVIDSIGDPDHPINEGAMCPKGRALSDLRHVVGQSERRHSMWPNPRIDNPRRLTKPLYRAPYSTEWQEISWDTAIAEIVKRVKATRDATFETTDANGVTVNRTQAIAQFGSATINNEENYLMQKWARALGLINICFHARL</sequence>
<comment type="similarity">
    <text evidence="3">Belongs to the prokaryotic molybdopterin-containing oxidoreductase family.</text>
</comment>
<dbReference type="GO" id="GO:0030151">
    <property type="term" value="F:molybdenum ion binding"/>
    <property type="evidence" value="ECO:0007669"/>
    <property type="project" value="TreeGrafter"/>
</dbReference>
<dbReference type="GO" id="GO:0016491">
    <property type="term" value="F:oxidoreductase activity"/>
    <property type="evidence" value="ECO:0007669"/>
    <property type="project" value="UniProtKB-KW"/>
</dbReference>
<dbReference type="SUPFAM" id="SSF53706">
    <property type="entry name" value="Formate dehydrogenase/DMSO reductase, domains 1-3"/>
    <property type="match status" value="1"/>
</dbReference>
<dbReference type="GO" id="GO:0009061">
    <property type="term" value="P:anaerobic respiration"/>
    <property type="evidence" value="ECO:0007669"/>
    <property type="project" value="TreeGrafter"/>
</dbReference>
<reference evidence="10 11" key="2">
    <citation type="journal article" date="2008" name="Science">
        <title>Environmental genomics reveals a single-species ecosystem deep within Earth.</title>
        <authorList>
            <person name="Chivian D."/>
            <person name="Brodie E.L."/>
            <person name="Alm E.J."/>
            <person name="Culley D.E."/>
            <person name="Dehal P.S."/>
            <person name="Desantis T.Z."/>
            <person name="Gihring T.M."/>
            <person name="Lapidus A."/>
            <person name="Lin L.H."/>
            <person name="Lowry S.R."/>
            <person name="Moser D.P."/>
            <person name="Richardson P.M."/>
            <person name="Southam G."/>
            <person name="Wanger G."/>
            <person name="Pratt L.M."/>
            <person name="Andersen G.L."/>
            <person name="Hazen T.C."/>
            <person name="Brockman F.J."/>
            <person name="Arkin A.P."/>
            <person name="Onstott T.C."/>
        </authorList>
    </citation>
    <scope>NUCLEOTIDE SEQUENCE [LARGE SCALE GENOMIC DNA]</scope>
    <source>
        <strain evidence="10 11">MP104C</strain>
    </source>
</reference>
<evidence type="ECO:0000256" key="7">
    <source>
        <dbReference type="ARBA" id="ARBA00023004"/>
    </source>
</evidence>
<keyword evidence="6 10" id="KW-0560">Oxidoreductase</keyword>
<comment type="subcellular location">
    <subcellularLocation>
        <location evidence="2">Cell envelope</location>
    </subcellularLocation>
</comment>
<dbReference type="eggNOG" id="COG0243">
    <property type="taxonomic scope" value="Bacteria"/>
</dbReference>
<dbReference type="PROSITE" id="PS51318">
    <property type="entry name" value="TAT"/>
    <property type="match status" value="1"/>
</dbReference>
<organism evidence="10 11">
    <name type="scientific">Desulforudis audaxviator (strain MP104C)</name>
    <dbReference type="NCBI Taxonomy" id="477974"/>
    <lineage>
        <taxon>Bacteria</taxon>
        <taxon>Bacillati</taxon>
        <taxon>Bacillota</taxon>
        <taxon>Clostridia</taxon>
        <taxon>Thermoanaerobacterales</taxon>
        <taxon>Candidatus Desulforudaceae</taxon>
        <taxon>Candidatus Desulforudis</taxon>
    </lineage>
</organism>
<keyword evidence="8" id="KW-0411">Iron-sulfur</keyword>
<dbReference type="PANTHER" id="PTHR43598">
    <property type="entry name" value="TUNGSTEN-CONTAINING FORMYLMETHANOFURAN DEHYDROGENASE 2 SUBUNIT B"/>
    <property type="match status" value="1"/>
</dbReference>
<dbReference type="SMART" id="SM00926">
    <property type="entry name" value="Molybdop_Fe4S4"/>
    <property type="match status" value="1"/>
</dbReference>
<accession>B1I512</accession>
<evidence type="ECO:0000256" key="8">
    <source>
        <dbReference type="ARBA" id="ARBA00023014"/>
    </source>
</evidence>
<keyword evidence="11" id="KW-1185">Reference proteome</keyword>
<evidence type="ECO:0000256" key="5">
    <source>
        <dbReference type="ARBA" id="ARBA00022723"/>
    </source>
</evidence>
<evidence type="ECO:0000313" key="10">
    <source>
        <dbReference type="EMBL" id="ACA60083.1"/>
    </source>
</evidence>
<dbReference type="InterPro" id="IPR006311">
    <property type="entry name" value="TAT_signal"/>
</dbReference>
<evidence type="ECO:0000256" key="2">
    <source>
        <dbReference type="ARBA" id="ARBA00004196"/>
    </source>
</evidence>
<evidence type="ECO:0000256" key="6">
    <source>
        <dbReference type="ARBA" id="ARBA00023002"/>
    </source>
</evidence>
<dbReference type="GO" id="GO:0051539">
    <property type="term" value="F:4 iron, 4 sulfur cluster binding"/>
    <property type="evidence" value="ECO:0007669"/>
    <property type="project" value="UniProtKB-KW"/>
</dbReference>
<name>B1I512_DESAP</name>
<dbReference type="GO" id="GO:0009055">
    <property type="term" value="F:electron transfer activity"/>
    <property type="evidence" value="ECO:0007669"/>
    <property type="project" value="TreeGrafter"/>
</dbReference>
<keyword evidence="7" id="KW-0408">Iron</keyword>
<gene>
    <name evidence="10" type="ordered locus">Daud_1581</name>
</gene>
<dbReference type="PANTHER" id="PTHR43598:SF1">
    <property type="entry name" value="FORMATE DEHYDROGENASE-O MAJOR SUBUNIT"/>
    <property type="match status" value="1"/>
</dbReference>
<evidence type="ECO:0000256" key="1">
    <source>
        <dbReference type="ARBA" id="ARBA00001966"/>
    </source>
</evidence>
<dbReference type="KEGG" id="dau:Daud_1581"/>
<dbReference type="Pfam" id="PF04879">
    <property type="entry name" value="Molybdop_Fe4S4"/>
    <property type="match status" value="1"/>
</dbReference>
<dbReference type="Gene3D" id="2.20.25.90">
    <property type="entry name" value="ADC-like domains"/>
    <property type="match status" value="1"/>
</dbReference>
<dbReference type="EMBL" id="CP000860">
    <property type="protein sequence ID" value="ACA60083.1"/>
    <property type="molecule type" value="Genomic_DNA"/>
</dbReference>